<comment type="caution">
    <text evidence="1">The sequence shown here is derived from an EMBL/GenBank/DDBJ whole genome shotgun (WGS) entry which is preliminary data.</text>
</comment>
<evidence type="ECO:0000313" key="1">
    <source>
        <dbReference type="EMBL" id="MBB5818883.1"/>
    </source>
</evidence>
<evidence type="ECO:0000313" key="2">
    <source>
        <dbReference type="Proteomes" id="UP000540685"/>
    </source>
</evidence>
<accession>A0A7W9IDU0</accession>
<reference evidence="1 2" key="1">
    <citation type="submission" date="2020-08" db="EMBL/GenBank/DDBJ databases">
        <title>Sequencing the genomes of 1000 actinobacteria strains.</title>
        <authorList>
            <person name="Klenk H.-P."/>
        </authorList>
    </citation>
    <scope>NUCLEOTIDE SEQUENCE [LARGE SCALE GENOMIC DNA]</scope>
    <source>
        <strain evidence="1 2">DSM 46887</strain>
    </source>
</reference>
<name>A0A7W9IDU0_9ACTN</name>
<proteinExistence type="predicted"/>
<keyword evidence="2" id="KW-1185">Reference proteome</keyword>
<dbReference type="AlphaFoldDB" id="A0A7W9IDU0"/>
<organism evidence="1 2">
    <name type="scientific">Streptosporangium becharense</name>
    <dbReference type="NCBI Taxonomy" id="1816182"/>
    <lineage>
        <taxon>Bacteria</taxon>
        <taxon>Bacillati</taxon>
        <taxon>Actinomycetota</taxon>
        <taxon>Actinomycetes</taxon>
        <taxon>Streptosporangiales</taxon>
        <taxon>Streptosporangiaceae</taxon>
        <taxon>Streptosporangium</taxon>
    </lineage>
</organism>
<protein>
    <submittedName>
        <fullName evidence="1">Uncharacterized protein</fullName>
    </submittedName>
</protein>
<dbReference type="Proteomes" id="UP000540685">
    <property type="component" value="Unassembled WGS sequence"/>
</dbReference>
<dbReference type="EMBL" id="JACHMP010000001">
    <property type="protein sequence ID" value="MBB5818883.1"/>
    <property type="molecule type" value="Genomic_DNA"/>
</dbReference>
<gene>
    <name evidence="1" type="ORF">F4562_001945</name>
</gene>
<sequence length="33" mass="3800">MARLGDAPWRFNDKVSSILRTSDHTCAGWPTFY</sequence>